<evidence type="ECO:0008006" key="4">
    <source>
        <dbReference type="Google" id="ProtNLM"/>
    </source>
</evidence>
<keyword evidence="1" id="KW-0812">Transmembrane</keyword>
<comment type="caution">
    <text evidence="2">The sequence shown here is derived from an EMBL/GenBank/DDBJ whole genome shotgun (WGS) entry which is preliminary data.</text>
</comment>
<sequence>MISRVAGSRVPFAALRAMVMAALALLPHLLLGDGSPGGRQLAGLSALILALFVFSEYASRSPILVEFRDARPYNRIRVVAVLSALILVCLAIRHDLWPESSPGLTLQLGAAWGDLPGSPVRLLARTMPEPADPVLARTVLDAAAMAYGVSLLMVVAFALAIRLGQWPGRSAFNVWINLPQFDPTAGGDLVGRLRRDAQVNLILGLLLPWLAPLAADLLAAPFEGAALREPVALVWTVMAWAFIPASLAMRGLALHRLAALIAAHRARLRQAGVLPQAI</sequence>
<proteinExistence type="predicted"/>
<evidence type="ECO:0000313" key="2">
    <source>
        <dbReference type="EMBL" id="MFC5567713.1"/>
    </source>
</evidence>
<feature type="transmembrane region" description="Helical" evidence="1">
    <location>
        <begin position="232"/>
        <end position="253"/>
    </location>
</feature>
<keyword evidence="1" id="KW-0472">Membrane</keyword>
<dbReference type="EMBL" id="JBHSNA010000018">
    <property type="protein sequence ID" value="MFC5567713.1"/>
    <property type="molecule type" value="Genomic_DNA"/>
</dbReference>
<gene>
    <name evidence="2" type="ORF">ACFPOC_14975</name>
</gene>
<feature type="transmembrane region" description="Helical" evidence="1">
    <location>
        <begin position="76"/>
        <end position="94"/>
    </location>
</feature>
<keyword evidence="3" id="KW-1185">Reference proteome</keyword>
<dbReference type="Proteomes" id="UP001596056">
    <property type="component" value="Unassembled WGS sequence"/>
</dbReference>
<accession>A0ABW0SFH6</accession>
<feature type="transmembrane region" description="Helical" evidence="1">
    <location>
        <begin position="201"/>
        <end position="220"/>
    </location>
</feature>
<feature type="transmembrane region" description="Helical" evidence="1">
    <location>
        <begin position="12"/>
        <end position="31"/>
    </location>
</feature>
<organism evidence="2 3">
    <name type="scientific">Rubellimicrobium aerolatum</name>
    <dbReference type="NCBI Taxonomy" id="490979"/>
    <lineage>
        <taxon>Bacteria</taxon>
        <taxon>Pseudomonadati</taxon>
        <taxon>Pseudomonadota</taxon>
        <taxon>Alphaproteobacteria</taxon>
        <taxon>Rhodobacterales</taxon>
        <taxon>Roseobacteraceae</taxon>
        <taxon>Rubellimicrobium</taxon>
    </lineage>
</organism>
<evidence type="ECO:0000313" key="3">
    <source>
        <dbReference type="Proteomes" id="UP001596056"/>
    </source>
</evidence>
<feature type="transmembrane region" description="Helical" evidence="1">
    <location>
        <begin position="142"/>
        <end position="161"/>
    </location>
</feature>
<protein>
    <recommendedName>
        <fullName evidence="4">RDD family protein</fullName>
    </recommendedName>
</protein>
<reference evidence="3" key="1">
    <citation type="journal article" date="2019" name="Int. J. Syst. Evol. Microbiol.">
        <title>The Global Catalogue of Microorganisms (GCM) 10K type strain sequencing project: providing services to taxonomists for standard genome sequencing and annotation.</title>
        <authorList>
            <consortium name="The Broad Institute Genomics Platform"/>
            <consortium name="The Broad Institute Genome Sequencing Center for Infectious Disease"/>
            <person name="Wu L."/>
            <person name="Ma J."/>
        </authorList>
    </citation>
    <scope>NUCLEOTIDE SEQUENCE [LARGE SCALE GENOMIC DNA]</scope>
    <source>
        <strain evidence="3">KACC 11588</strain>
    </source>
</reference>
<dbReference type="RefSeq" id="WP_245218900.1">
    <property type="nucleotide sequence ID" value="NZ_JAGGJP010000017.1"/>
</dbReference>
<feature type="transmembrane region" description="Helical" evidence="1">
    <location>
        <begin position="37"/>
        <end position="55"/>
    </location>
</feature>
<evidence type="ECO:0000256" key="1">
    <source>
        <dbReference type="SAM" id="Phobius"/>
    </source>
</evidence>
<name>A0ABW0SFH6_9RHOB</name>
<keyword evidence="1" id="KW-1133">Transmembrane helix</keyword>